<reference evidence="3" key="1">
    <citation type="submission" date="2019-01" db="EMBL/GenBank/DDBJ databases">
        <title>Cytophagaceae bacterium strain CAR-16.</title>
        <authorList>
            <person name="Chen W.-M."/>
        </authorList>
    </citation>
    <scope>NUCLEOTIDE SEQUENCE [LARGE SCALE GENOMIC DNA]</scope>
    <source>
        <strain evidence="3">WWJ-16</strain>
    </source>
</reference>
<dbReference type="RefSeq" id="WP_129461600.1">
    <property type="nucleotide sequence ID" value="NZ_SBKN01000005.1"/>
</dbReference>
<dbReference type="EMBL" id="SBKN01000005">
    <property type="protein sequence ID" value="RXR22140.1"/>
    <property type="molecule type" value="Genomic_DNA"/>
</dbReference>
<keyword evidence="1" id="KW-0812">Transmembrane</keyword>
<evidence type="ECO:0008006" key="4">
    <source>
        <dbReference type="Google" id="ProtNLM"/>
    </source>
</evidence>
<name>A0A4Q1K9C7_9FLAO</name>
<evidence type="ECO:0000313" key="2">
    <source>
        <dbReference type="EMBL" id="RXR22140.1"/>
    </source>
</evidence>
<protein>
    <recommendedName>
        <fullName evidence="4">Peptidase M56 domain-containing protein</fullName>
    </recommendedName>
</protein>
<gene>
    <name evidence="2" type="ORF">EQG61_09055</name>
</gene>
<sequence>MKVIVSKYLTPVGFRALTIYPFVILRNAKDAEDSVLINHEKIHLRQQLELLWVFFFVWYGVEFLVHWMRLNNKYAAYKAISFEKEAYQNEKDLHYLKRRSFWNFLCFY</sequence>
<keyword evidence="1" id="KW-0472">Membrane</keyword>
<keyword evidence="1" id="KW-1133">Transmembrane helix</keyword>
<accession>A0A4Q1K9C7</accession>
<evidence type="ECO:0000256" key="1">
    <source>
        <dbReference type="SAM" id="Phobius"/>
    </source>
</evidence>
<organism evidence="2 3">
    <name type="scientific">Flavobacterium stagni</name>
    <dbReference type="NCBI Taxonomy" id="2506421"/>
    <lineage>
        <taxon>Bacteria</taxon>
        <taxon>Pseudomonadati</taxon>
        <taxon>Bacteroidota</taxon>
        <taxon>Flavobacteriia</taxon>
        <taxon>Flavobacteriales</taxon>
        <taxon>Flavobacteriaceae</taxon>
        <taxon>Flavobacterium</taxon>
    </lineage>
</organism>
<feature type="transmembrane region" description="Helical" evidence="1">
    <location>
        <begin position="50"/>
        <end position="68"/>
    </location>
</feature>
<dbReference type="AlphaFoldDB" id="A0A4Q1K9C7"/>
<comment type="caution">
    <text evidence="2">The sequence shown here is derived from an EMBL/GenBank/DDBJ whole genome shotgun (WGS) entry which is preliminary data.</text>
</comment>
<keyword evidence="3" id="KW-1185">Reference proteome</keyword>
<evidence type="ECO:0000313" key="3">
    <source>
        <dbReference type="Proteomes" id="UP000289857"/>
    </source>
</evidence>
<dbReference type="OrthoDB" id="1027344at2"/>
<proteinExistence type="predicted"/>
<dbReference type="Proteomes" id="UP000289857">
    <property type="component" value="Unassembled WGS sequence"/>
</dbReference>